<keyword evidence="2" id="KW-0812">Transmembrane</keyword>
<feature type="region of interest" description="Disordered" evidence="1">
    <location>
        <begin position="29"/>
        <end position="51"/>
    </location>
</feature>
<dbReference type="STRING" id="3821.A0A151QNC2"/>
<dbReference type="Gramene" id="C.cajan_47368.t">
    <property type="protein sequence ID" value="C.cajan_47368.t"/>
    <property type="gene ID" value="C.cajan_47368"/>
</dbReference>
<dbReference type="Gene3D" id="1.20.85.10">
    <property type="entry name" value="Photosystem II protein D1-like"/>
    <property type="match status" value="1"/>
</dbReference>
<dbReference type="Proteomes" id="UP000075243">
    <property type="component" value="Unassembled WGS sequence"/>
</dbReference>
<feature type="region of interest" description="Disordered" evidence="1">
    <location>
        <begin position="225"/>
        <end position="249"/>
    </location>
</feature>
<feature type="transmembrane region" description="Helical" evidence="2">
    <location>
        <begin position="265"/>
        <end position="283"/>
    </location>
</feature>
<keyword evidence="4" id="KW-1185">Reference proteome</keyword>
<name>A0A151QNC2_CAJCA</name>
<accession>A0A151QNC2</accession>
<evidence type="ECO:0000313" key="3">
    <source>
        <dbReference type="EMBL" id="KYP31807.1"/>
    </source>
</evidence>
<dbReference type="InterPro" id="IPR055266">
    <property type="entry name" value="D1/D2"/>
</dbReference>
<evidence type="ECO:0000256" key="2">
    <source>
        <dbReference type="SAM" id="Phobius"/>
    </source>
</evidence>
<dbReference type="PANTHER" id="PTHR33149">
    <property type="entry name" value="PHOTOSYSTEM II PROTEIN D1"/>
    <property type="match status" value="1"/>
</dbReference>
<protein>
    <submittedName>
        <fullName evidence="3">Photosystem Q(B) protein 1</fullName>
    </submittedName>
</protein>
<evidence type="ECO:0000256" key="1">
    <source>
        <dbReference type="SAM" id="MobiDB-lite"/>
    </source>
</evidence>
<dbReference type="GO" id="GO:0009535">
    <property type="term" value="C:chloroplast thylakoid membrane"/>
    <property type="evidence" value="ECO:0007669"/>
    <property type="project" value="TreeGrafter"/>
</dbReference>
<organism evidence="3 4">
    <name type="scientific">Cajanus cajan</name>
    <name type="common">Pigeon pea</name>
    <name type="synonym">Cajanus indicus</name>
    <dbReference type="NCBI Taxonomy" id="3821"/>
    <lineage>
        <taxon>Eukaryota</taxon>
        <taxon>Viridiplantae</taxon>
        <taxon>Streptophyta</taxon>
        <taxon>Embryophyta</taxon>
        <taxon>Tracheophyta</taxon>
        <taxon>Spermatophyta</taxon>
        <taxon>Magnoliopsida</taxon>
        <taxon>eudicotyledons</taxon>
        <taxon>Gunneridae</taxon>
        <taxon>Pentapetalae</taxon>
        <taxon>rosids</taxon>
        <taxon>fabids</taxon>
        <taxon>Fabales</taxon>
        <taxon>Fabaceae</taxon>
        <taxon>Papilionoideae</taxon>
        <taxon>50 kb inversion clade</taxon>
        <taxon>NPAAA clade</taxon>
        <taxon>indigoferoid/millettioid clade</taxon>
        <taxon>Phaseoleae</taxon>
        <taxon>Cajanus</taxon>
    </lineage>
</organism>
<feature type="compositionally biased region" description="Basic and acidic residues" evidence="1">
    <location>
        <begin position="225"/>
        <end position="234"/>
    </location>
</feature>
<dbReference type="AlphaFoldDB" id="A0A151QNC2"/>
<feature type="compositionally biased region" description="Polar residues" evidence="1">
    <location>
        <begin position="39"/>
        <end position="51"/>
    </location>
</feature>
<gene>
    <name evidence="3" type="ORF">KK1_047691</name>
</gene>
<dbReference type="GO" id="GO:0009523">
    <property type="term" value="C:photosystem II"/>
    <property type="evidence" value="ECO:0007669"/>
    <property type="project" value="TreeGrafter"/>
</dbReference>
<reference evidence="3" key="1">
    <citation type="journal article" date="2012" name="Nat. Biotechnol.">
        <title>Draft genome sequence of pigeonpea (Cajanus cajan), an orphan legume crop of resource-poor farmers.</title>
        <authorList>
            <person name="Varshney R.K."/>
            <person name="Chen W."/>
            <person name="Li Y."/>
            <person name="Bharti A.K."/>
            <person name="Saxena R.K."/>
            <person name="Schlueter J.A."/>
            <person name="Donoghue M.T."/>
            <person name="Azam S."/>
            <person name="Fan G."/>
            <person name="Whaley A.M."/>
            <person name="Farmer A.D."/>
            <person name="Sheridan J."/>
            <person name="Iwata A."/>
            <person name="Tuteja R."/>
            <person name="Penmetsa R.V."/>
            <person name="Wu W."/>
            <person name="Upadhyaya H.D."/>
            <person name="Yang S.P."/>
            <person name="Shah T."/>
            <person name="Saxena K.B."/>
            <person name="Michael T."/>
            <person name="McCombie W.R."/>
            <person name="Yang B."/>
            <person name="Zhang G."/>
            <person name="Yang H."/>
            <person name="Wang J."/>
            <person name="Spillane C."/>
            <person name="Cook D.R."/>
            <person name="May G.D."/>
            <person name="Xu X."/>
            <person name="Jackson S.A."/>
        </authorList>
    </citation>
    <scope>NUCLEOTIDE SEQUENCE [LARGE SCALE GENOMIC DNA]</scope>
</reference>
<feature type="transmembrane region" description="Helical" evidence="2">
    <location>
        <begin position="69"/>
        <end position="90"/>
    </location>
</feature>
<dbReference type="GO" id="GO:0009772">
    <property type="term" value="P:photosynthetic electron transport in photosystem II"/>
    <property type="evidence" value="ECO:0007669"/>
    <property type="project" value="InterPro"/>
</dbReference>
<evidence type="ECO:0000313" key="4">
    <source>
        <dbReference type="Proteomes" id="UP000075243"/>
    </source>
</evidence>
<keyword evidence="2" id="KW-0472">Membrane</keyword>
<dbReference type="InterPro" id="IPR036854">
    <property type="entry name" value="Photo_II_D1/D2_sf"/>
</dbReference>
<proteinExistence type="predicted"/>
<dbReference type="SUPFAM" id="SSF81483">
    <property type="entry name" value="Bacterial photosystem II reaction centre, L and M subunits"/>
    <property type="match status" value="1"/>
</dbReference>
<dbReference type="PANTHER" id="PTHR33149:SF56">
    <property type="entry name" value="Q(B) PROTEIN, PUTATIVE-RELATED"/>
    <property type="match status" value="1"/>
</dbReference>
<feature type="compositionally biased region" description="Basic and acidic residues" evidence="1">
    <location>
        <begin position="29"/>
        <end position="38"/>
    </location>
</feature>
<keyword evidence="2" id="KW-1133">Transmembrane helix</keyword>
<feature type="transmembrane region" description="Helical" evidence="2">
    <location>
        <begin position="140"/>
        <end position="160"/>
    </location>
</feature>
<feature type="compositionally biased region" description="Polar residues" evidence="1">
    <location>
        <begin position="235"/>
        <end position="249"/>
    </location>
</feature>
<dbReference type="EMBL" id="KQ485652">
    <property type="protein sequence ID" value="KYP31807.1"/>
    <property type="molecule type" value="Genomic_DNA"/>
</dbReference>
<sequence length="845" mass="95162">MRAHLRGTAFAEHSLWGRFFPPDQYEHDQAMEDSDQSKPPDSAQLSRQPQIGSAHQRLFGDTSFYRGKIFCHGFGISIAGCIAAGGVGLVDMGLDDIASVPGDLEFHKRRKESCLVLMKAMLKGYPSSKWNRFDHESRIAFLYADLLLTGLSSITLEMALKAKRKWQPYSKVTRRFVCGKHGSESDPMSSRDSVGVKFSKDKGTAFAEHSLWGRFFPPDQYEHDQAMEDSDQSKPPDSAQLSRQPQIGSAHQRLFRDTSFYRGKIFCHGFGISIAAVIFSSVIESVSTTYVIQYKTLFAGKKPSPVAFLLKKEMGTFYSVAKPRLEWPGILGEKEIPPIDSKTRGRNSSTAVSRAEEKERVYFLDKREGWLYETFNLAAEVGRSAPLSACYWCFIDLSYWSRKLFFSDALGISETFNLMIAEHNILKHPFHMLGVAGVFGGSLFRGGAGRPNCRGSGASYPTFFQSRRSPRLRNLGRLCLVCESTYPDQRGTRSKDMEQCHAQKGQISTDSVNETTSLALNGGPPQLLITLFRDFYGANYVLPEGLSIENVGEHIYGTLNDLPSLQDIFLNLLNEGLILEQEQRLGIQYDRLFQQERAPALLVLPPRALPLAVDIPYLSLADRINAIFRLRAISYLPSPASKVRSALFAFSKVVYTANKDKQYRVFKEEVSFRSGSKALGKIIISFRWPYKGKGLQEYQGRLVNDLRKGEQLRKLFSRRELEALMLCRRDCPGLDPSIGDIRTKSIILWQRVLTPQRPKQTDKLDHQGRTKSRSVPIGCIAAGGVGLVDMGLDDIASVPGDLEFHKRRKESCLVLMKAMLKGYPSSKWNRFDHESRIAFLYADLR</sequence>